<dbReference type="Gene3D" id="2.60.98.20">
    <property type="entry name" value="Flagellar hook protein FlgE"/>
    <property type="match status" value="1"/>
</dbReference>
<comment type="similarity">
    <text evidence="2 5">Belongs to the flagella basal body rod proteins family.</text>
</comment>
<keyword evidence="11" id="KW-0966">Cell projection</keyword>
<evidence type="ECO:0000259" key="7">
    <source>
        <dbReference type="Pfam" id="PF00460"/>
    </source>
</evidence>
<dbReference type="Proteomes" id="UP000004633">
    <property type="component" value="Unassembled WGS sequence"/>
</dbReference>
<dbReference type="GO" id="GO:0005829">
    <property type="term" value="C:cytosol"/>
    <property type="evidence" value="ECO:0007669"/>
    <property type="project" value="TreeGrafter"/>
</dbReference>
<reference evidence="11 12" key="1">
    <citation type="submission" date="2010-08" db="EMBL/GenBank/DDBJ databases">
        <authorList>
            <person name="Weinstock G."/>
            <person name="Sodergren E."/>
            <person name="Clifton S."/>
            <person name="Fulton L."/>
            <person name="Fulton B."/>
            <person name="Courtney L."/>
            <person name="Fronick C."/>
            <person name="Harrison M."/>
            <person name="Strong C."/>
            <person name="Farmer C."/>
            <person name="Delahaunty K."/>
            <person name="Markovic C."/>
            <person name="Hall O."/>
            <person name="Minx P."/>
            <person name="Tomlinson C."/>
            <person name="Mitreva M."/>
            <person name="Hou S."/>
            <person name="Chen J."/>
            <person name="Wollam A."/>
            <person name="Pepin K.H."/>
            <person name="Johnson M."/>
            <person name="Bhonagiri V."/>
            <person name="Zhang X."/>
            <person name="Suruliraj S."/>
            <person name="Warren W."/>
            <person name="Chinwalla A."/>
            <person name="Mardis E.R."/>
            <person name="Wilson R.K."/>
        </authorList>
    </citation>
    <scope>NUCLEOTIDE SEQUENCE [LARGE SCALE GENOMIC DNA]</scope>
    <source>
        <strain evidence="11 12">F0399</strain>
    </source>
</reference>
<dbReference type="AlphaFoldDB" id="E7N0V7"/>
<dbReference type="InterPro" id="IPR010930">
    <property type="entry name" value="Flg_bb/hook_C_dom"/>
</dbReference>
<evidence type="ECO:0000259" key="10">
    <source>
        <dbReference type="Pfam" id="PF22692"/>
    </source>
</evidence>
<evidence type="ECO:0000256" key="1">
    <source>
        <dbReference type="ARBA" id="ARBA00004117"/>
    </source>
</evidence>
<keyword evidence="11" id="KW-0969">Cilium</keyword>
<dbReference type="NCBIfam" id="TIGR03506">
    <property type="entry name" value="FlgEFG_subfam"/>
    <property type="match status" value="2"/>
</dbReference>
<evidence type="ECO:0000259" key="8">
    <source>
        <dbReference type="Pfam" id="PF06429"/>
    </source>
</evidence>
<keyword evidence="12" id="KW-1185">Reference proteome</keyword>
<dbReference type="Pfam" id="PF22692">
    <property type="entry name" value="LlgE_F_G_D1"/>
    <property type="match status" value="1"/>
</dbReference>
<dbReference type="HOGENOM" id="CLU_013687_2_1_9"/>
<dbReference type="PANTHER" id="PTHR30435:SF1">
    <property type="entry name" value="FLAGELLAR HOOK PROTEIN FLGE"/>
    <property type="match status" value="1"/>
</dbReference>
<sequence length="661" mass="69591">MDVIGNNIANVNTTGFKASRVTFADMISQNLSGASSPGTTVGGTNPKQIGLGTSVSSVDLLFNDGVAQSTGKNTDVALSGNGTFVVKKGNETYYTRNGAFEFDADGNYVMPGSGHYVQGWMANSEGKLITSGNVGNIKIPKGKSMNSEPTTTATYTNNLNASTKRSIVKSVVVRYADGTTENVTDYTPPPEDGKPSVSVTTTGGTKITVDSTADYDFASAATGTPLNGKKLWTSTVDSVTQTATGQIKKMVLEGGTGNDDDPLTRFATAGSTLSLTAVENGTYKIGGTYKLTGTIDTATLQADGTIKLTFQAATPPAVTPPDVIVPAPPSGTYKHGDTFTLNLKIKEMTAQTGAQINCDNGQSDKLEAADGDVDINKAVQNYVRKGRTSDGNVAAVARRGAVKSVTLSLDDGTSVEGLPGQGYKVGGDYYPSYVTNITTYDSRGGSHRIPMLFTKKGENEWKMLFGNGRKTYQYEEEDGTITTMRFSTIEDLKFTTKGRYESGTASIATTHAGADDGSITCNLAGLTQYVGNNTIVGTTNGHKKGVLTSVSIDQSGVITGTYDNNVRQAEAQIAVAQFNNATGLTKMGGSLYQESNNSGPANIKTANDLGVSMTPSALEMSNVNIADQFSDMIITQRGFQSNSKIITVSDEMLETLINMKR</sequence>
<evidence type="ECO:0000256" key="6">
    <source>
        <dbReference type="SAM" id="MobiDB-lite"/>
    </source>
</evidence>
<protein>
    <recommendedName>
        <fullName evidence="3 5">Flagellar hook protein FlgE</fullName>
    </recommendedName>
</protein>
<evidence type="ECO:0000313" key="12">
    <source>
        <dbReference type="Proteomes" id="UP000004633"/>
    </source>
</evidence>
<dbReference type="Pfam" id="PF00460">
    <property type="entry name" value="Flg_bb_rod"/>
    <property type="match status" value="1"/>
</dbReference>
<evidence type="ECO:0000259" key="9">
    <source>
        <dbReference type="Pfam" id="PF07559"/>
    </source>
</evidence>
<comment type="caution">
    <text evidence="11">The sequence shown here is derived from an EMBL/GenBank/DDBJ whole genome shotgun (WGS) entry which is preliminary data.</text>
</comment>
<feature type="domain" description="Flagellar hook protein FlgE D2" evidence="9">
    <location>
        <begin position="432"/>
        <end position="535"/>
    </location>
</feature>
<dbReference type="EMBL" id="AECV01000006">
    <property type="protein sequence ID" value="EFW30188.1"/>
    <property type="molecule type" value="Genomic_DNA"/>
</dbReference>
<accession>E7N0V7</accession>
<organism evidence="11 12">
    <name type="scientific">Selenomonas artemidis F0399</name>
    <dbReference type="NCBI Taxonomy" id="749551"/>
    <lineage>
        <taxon>Bacteria</taxon>
        <taxon>Bacillati</taxon>
        <taxon>Bacillota</taxon>
        <taxon>Negativicutes</taxon>
        <taxon>Selenomonadales</taxon>
        <taxon>Selenomonadaceae</taxon>
        <taxon>Selenomonas</taxon>
    </lineage>
</organism>
<comment type="function">
    <text evidence="5">A flexible structure which links the flagellar filament to the drive apparatus in the basal body.</text>
</comment>
<dbReference type="GO" id="GO:0071978">
    <property type="term" value="P:bacterial-type flagellum-dependent swarming motility"/>
    <property type="evidence" value="ECO:0007669"/>
    <property type="project" value="TreeGrafter"/>
</dbReference>
<dbReference type="InterPro" id="IPR020013">
    <property type="entry name" value="Flagellar_FlgE/F/G"/>
</dbReference>
<dbReference type="STRING" id="749551.HMPREF9555_00608"/>
<dbReference type="SUPFAM" id="SSF117143">
    <property type="entry name" value="Flagellar hook protein flgE"/>
    <property type="match status" value="1"/>
</dbReference>
<feature type="domain" description="Flagellar basal-body/hook protein C-terminal" evidence="8">
    <location>
        <begin position="616"/>
        <end position="659"/>
    </location>
</feature>
<proteinExistence type="inferred from homology"/>
<dbReference type="GO" id="GO:0009424">
    <property type="term" value="C:bacterial-type flagellum hook"/>
    <property type="evidence" value="ECO:0007669"/>
    <property type="project" value="TreeGrafter"/>
</dbReference>
<evidence type="ECO:0000256" key="5">
    <source>
        <dbReference type="RuleBase" id="RU362116"/>
    </source>
</evidence>
<dbReference type="InterPro" id="IPR001444">
    <property type="entry name" value="Flag_bb_rod_N"/>
</dbReference>
<gene>
    <name evidence="11" type="ORF">HMPREF9555_00608</name>
</gene>
<dbReference type="GO" id="GO:0009425">
    <property type="term" value="C:bacterial-type flagellum basal body"/>
    <property type="evidence" value="ECO:0007669"/>
    <property type="project" value="UniProtKB-SubCell"/>
</dbReference>
<dbReference type="PANTHER" id="PTHR30435">
    <property type="entry name" value="FLAGELLAR PROTEIN"/>
    <property type="match status" value="1"/>
</dbReference>
<dbReference type="InterPro" id="IPR037925">
    <property type="entry name" value="FlgE/F/G-like"/>
</dbReference>
<evidence type="ECO:0000256" key="4">
    <source>
        <dbReference type="ARBA" id="ARBA00023143"/>
    </source>
</evidence>
<feature type="domain" description="Flagellar basal body rod protein N-terminal" evidence="7">
    <location>
        <begin position="1"/>
        <end position="17"/>
    </location>
</feature>
<dbReference type="InterPro" id="IPR037058">
    <property type="entry name" value="Falgellar_hook_FlgE_sf"/>
</dbReference>
<evidence type="ECO:0000256" key="3">
    <source>
        <dbReference type="ARBA" id="ARBA00019015"/>
    </source>
</evidence>
<dbReference type="Pfam" id="PF07559">
    <property type="entry name" value="FlgE_D2"/>
    <property type="match status" value="1"/>
</dbReference>
<feature type="domain" description="Flagellar hook protein FlgE/F/G-like D1" evidence="10">
    <location>
        <begin position="77"/>
        <end position="142"/>
    </location>
</feature>
<keyword evidence="11" id="KW-0282">Flagellum</keyword>
<name>E7N0V7_9FIRM</name>
<dbReference type="InterPro" id="IPR011491">
    <property type="entry name" value="FlgE_D2"/>
</dbReference>
<evidence type="ECO:0000256" key="2">
    <source>
        <dbReference type="ARBA" id="ARBA00009677"/>
    </source>
</evidence>
<evidence type="ECO:0000313" key="11">
    <source>
        <dbReference type="EMBL" id="EFW30188.1"/>
    </source>
</evidence>
<dbReference type="InterPro" id="IPR053967">
    <property type="entry name" value="LlgE_F_G-like_D1"/>
</dbReference>
<keyword evidence="4 5" id="KW-0975">Bacterial flagellum</keyword>
<comment type="subcellular location">
    <subcellularLocation>
        <location evidence="1 5">Bacterial flagellum basal body</location>
    </subcellularLocation>
</comment>
<feature type="region of interest" description="Disordered" evidence="6">
    <location>
        <begin position="181"/>
        <end position="201"/>
    </location>
</feature>
<dbReference type="Pfam" id="PF06429">
    <property type="entry name" value="Flg_bbr_C"/>
    <property type="match status" value="1"/>
</dbReference>